<organism evidence="3 4">
    <name type="scientific">Propioniciclava soli</name>
    <dbReference type="NCBI Taxonomy" id="2775081"/>
    <lineage>
        <taxon>Bacteria</taxon>
        <taxon>Bacillati</taxon>
        <taxon>Actinomycetota</taxon>
        <taxon>Actinomycetes</taxon>
        <taxon>Propionibacteriales</taxon>
        <taxon>Propionibacteriaceae</taxon>
        <taxon>Propioniciclava</taxon>
    </lineage>
</organism>
<dbReference type="InterPro" id="IPR019949">
    <property type="entry name" value="CmoO-like"/>
</dbReference>
<gene>
    <name evidence="3" type="ORF">PCC79_07635</name>
</gene>
<dbReference type="InterPro" id="IPR011251">
    <property type="entry name" value="Luciferase-like_dom"/>
</dbReference>
<evidence type="ECO:0000259" key="2">
    <source>
        <dbReference type="Pfam" id="PF00296"/>
    </source>
</evidence>
<proteinExistence type="predicted"/>
<dbReference type="NCBIfam" id="TIGR03558">
    <property type="entry name" value="oxido_grp_1"/>
    <property type="match status" value="1"/>
</dbReference>
<dbReference type="PANTHER" id="PTHR30137:SF6">
    <property type="entry name" value="LUCIFERASE-LIKE MONOOXYGENASE"/>
    <property type="match status" value="1"/>
</dbReference>
<accession>A0ABZ3CB71</accession>
<dbReference type="RefSeq" id="WP_342373457.1">
    <property type="nucleotide sequence ID" value="NZ_CP115965.1"/>
</dbReference>
<dbReference type="SUPFAM" id="SSF51679">
    <property type="entry name" value="Bacterial luciferase-like"/>
    <property type="match status" value="1"/>
</dbReference>
<keyword evidence="4" id="KW-1185">Reference proteome</keyword>
<feature type="domain" description="Luciferase-like" evidence="2">
    <location>
        <begin position="7"/>
        <end position="303"/>
    </location>
</feature>
<name>A0ABZ3CB71_9ACTN</name>
<dbReference type="CDD" id="cd00347">
    <property type="entry name" value="Flavin_utilizing_monoxygenases"/>
    <property type="match status" value="1"/>
</dbReference>
<dbReference type="Gene3D" id="3.20.20.30">
    <property type="entry name" value="Luciferase-like domain"/>
    <property type="match status" value="1"/>
</dbReference>
<dbReference type="EMBL" id="CP115965">
    <property type="protein sequence ID" value="WZX00046.1"/>
    <property type="molecule type" value="Genomic_DNA"/>
</dbReference>
<evidence type="ECO:0000313" key="3">
    <source>
        <dbReference type="EMBL" id="WZX00046.1"/>
    </source>
</evidence>
<dbReference type="PANTHER" id="PTHR30137">
    <property type="entry name" value="LUCIFERASE-LIKE MONOOXYGENASE"/>
    <property type="match status" value="1"/>
</dbReference>
<sequence length="327" mass="34609">MFPVPLSVLDLSTVRAGGTSADAFADTFTLAQAADRLGLERFWVAEHHNMPSVAATTPPVLIAAVAARTERIRVGSGGVMLPNHSPYVIAEQFAALEAMHPGRIDLGIGRAPGADQITAWALRRTQEGLGHEEFDEHLRLVRAWLSPSGVRTGMGTTLTATPAASSYPDIWLLGSSDYSARLAGRLGLRYCYAGHFGQLDPAAVIALYRDAFVPSADLAEPYPMVCTSVITAPTPEEADWLAGPAKVMWLGLRTGRLEPIVTPEEAAHRLAAHDAASLVATKYVGTPDAVREGLAELVADAGLAELMVTATAHDVATRVAMLESLAA</sequence>
<reference evidence="3 4" key="1">
    <citation type="journal article" date="2023" name="Environ Microbiome">
        <title>A coral-associated actinobacterium mitigates coral bleaching under heat stress.</title>
        <authorList>
            <person name="Li J."/>
            <person name="Zou Y."/>
            <person name="Li Q."/>
            <person name="Zhang J."/>
            <person name="Bourne D.G."/>
            <person name="Lyu Y."/>
            <person name="Liu C."/>
            <person name="Zhang S."/>
        </authorList>
    </citation>
    <scope>NUCLEOTIDE SEQUENCE [LARGE SCALE GENOMIC DNA]</scope>
    <source>
        <strain evidence="3 4">SCSIO 13291</strain>
    </source>
</reference>
<dbReference type="Pfam" id="PF00296">
    <property type="entry name" value="Bac_luciferase"/>
    <property type="match status" value="1"/>
</dbReference>
<dbReference type="InterPro" id="IPR050766">
    <property type="entry name" value="Bact_Lucif_Oxidored"/>
</dbReference>
<protein>
    <submittedName>
        <fullName evidence="3">LLM class flavin-dependent oxidoreductase</fullName>
    </submittedName>
</protein>
<comment type="similarity">
    <text evidence="1">To bacterial alkanal monooxygenase alpha and beta chains.</text>
</comment>
<dbReference type="Proteomes" id="UP001434337">
    <property type="component" value="Chromosome"/>
</dbReference>
<evidence type="ECO:0000313" key="4">
    <source>
        <dbReference type="Proteomes" id="UP001434337"/>
    </source>
</evidence>
<dbReference type="InterPro" id="IPR036661">
    <property type="entry name" value="Luciferase-like_sf"/>
</dbReference>
<evidence type="ECO:0000256" key="1">
    <source>
        <dbReference type="ARBA" id="ARBA00007789"/>
    </source>
</evidence>